<feature type="compositionally biased region" description="Pro residues" evidence="2">
    <location>
        <begin position="230"/>
        <end position="260"/>
    </location>
</feature>
<feature type="transmembrane region" description="Helical" evidence="3">
    <location>
        <begin position="12"/>
        <end position="36"/>
    </location>
</feature>
<keyword evidence="3" id="KW-0812">Transmembrane</keyword>
<dbReference type="InterPro" id="IPR000983">
    <property type="entry name" value="Bac_GSPG_pilin"/>
</dbReference>
<dbReference type="GO" id="GO:0015628">
    <property type="term" value="P:protein secretion by the type II secretion system"/>
    <property type="evidence" value="ECO:0007669"/>
    <property type="project" value="InterPro"/>
</dbReference>
<evidence type="ECO:0000256" key="2">
    <source>
        <dbReference type="SAM" id="MobiDB-lite"/>
    </source>
</evidence>
<dbReference type="PRINTS" id="PR00813">
    <property type="entry name" value="BCTERIALGSPG"/>
</dbReference>
<name>A0A955LWQ1_UNCKA</name>
<evidence type="ECO:0000313" key="4">
    <source>
        <dbReference type="EMBL" id="MCA9398026.1"/>
    </source>
</evidence>
<sequence>MKKLPSFSQLKKLSAGFSFIEVLVAVMVLSVISTVVSMSINSSGSRGQAAEVIRFKKLIEEATDLYLLDSGFYPPEVPKGCDPGFSSKLPDYPDKEITCESTTFSPEFQPSNWQSSLSDSWLGPYIDEWPKFSPWDGKYDYDFIPNGLDSGDYCLEPGAYLTLTTNYIDAKPVPEDVEEYLQKENLDVDNTVDGIVHFLLAAVESDTNICDTQTPTPTNTPEAGATPTPTNTPAPTNTPTPVPTPTNTPIPTNTPVPTPTPTSGSSCHDLPNPYGCPCDGTDPNSCPAGYVCLYSIADPTNGYCTFQR</sequence>
<evidence type="ECO:0000256" key="1">
    <source>
        <dbReference type="ARBA" id="ARBA00022481"/>
    </source>
</evidence>
<dbReference type="Proteomes" id="UP000699691">
    <property type="component" value="Unassembled WGS sequence"/>
</dbReference>
<evidence type="ECO:0000313" key="5">
    <source>
        <dbReference type="Proteomes" id="UP000699691"/>
    </source>
</evidence>
<feature type="compositionally biased region" description="Low complexity" evidence="2">
    <location>
        <begin position="214"/>
        <end position="229"/>
    </location>
</feature>
<reference evidence="4" key="2">
    <citation type="journal article" date="2021" name="Microbiome">
        <title>Successional dynamics and alternative stable states in a saline activated sludge microbial community over 9 years.</title>
        <authorList>
            <person name="Wang Y."/>
            <person name="Ye J."/>
            <person name="Ju F."/>
            <person name="Liu L."/>
            <person name="Boyd J.A."/>
            <person name="Deng Y."/>
            <person name="Parks D.H."/>
            <person name="Jiang X."/>
            <person name="Yin X."/>
            <person name="Woodcroft B.J."/>
            <person name="Tyson G.W."/>
            <person name="Hugenholtz P."/>
            <person name="Polz M.F."/>
            <person name="Zhang T."/>
        </authorList>
    </citation>
    <scope>NUCLEOTIDE SEQUENCE</scope>
    <source>
        <strain evidence="4">HKST-UBA02</strain>
    </source>
</reference>
<protein>
    <submittedName>
        <fullName evidence="4">Type II secretion system protein</fullName>
    </submittedName>
</protein>
<dbReference type="InterPro" id="IPR045584">
    <property type="entry name" value="Pilin-like"/>
</dbReference>
<dbReference type="Pfam" id="PF07963">
    <property type="entry name" value="N_methyl"/>
    <property type="match status" value="1"/>
</dbReference>
<dbReference type="InterPro" id="IPR012902">
    <property type="entry name" value="N_methyl_site"/>
</dbReference>
<reference evidence="4" key="1">
    <citation type="submission" date="2020-04" db="EMBL/GenBank/DDBJ databases">
        <authorList>
            <person name="Zhang T."/>
        </authorList>
    </citation>
    <scope>NUCLEOTIDE SEQUENCE</scope>
    <source>
        <strain evidence="4">HKST-UBA02</strain>
    </source>
</reference>
<keyword evidence="3" id="KW-0472">Membrane</keyword>
<evidence type="ECO:0000256" key="3">
    <source>
        <dbReference type="SAM" id="Phobius"/>
    </source>
</evidence>
<dbReference type="GO" id="GO:0015627">
    <property type="term" value="C:type II protein secretion system complex"/>
    <property type="evidence" value="ECO:0007669"/>
    <property type="project" value="InterPro"/>
</dbReference>
<dbReference type="AlphaFoldDB" id="A0A955LWQ1"/>
<dbReference type="NCBIfam" id="TIGR02532">
    <property type="entry name" value="IV_pilin_GFxxxE"/>
    <property type="match status" value="1"/>
</dbReference>
<feature type="region of interest" description="Disordered" evidence="2">
    <location>
        <begin position="209"/>
        <end position="266"/>
    </location>
</feature>
<organism evidence="4 5">
    <name type="scientific">candidate division WWE3 bacterium</name>
    <dbReference type="NCBI Taxonomy" id="2053526"/>
    <lineage>
        <taxon>Bacteria</taxon>
        <taxon>Katanobacteria</taxon>
    </lineage>
</organism>
<proteinExistence type="predicted"/>
<accession>A0A955LWQ1</accession>
<comment type="caution">
    <text evidence="4">The sequence shown here is derived from an EMBL/GenBank/DDBJ whole genome shotgun (WGS) entry which is preliminary data.</text>
</comment>
<dbReference type="EMBL" id="JAGQKY010000248">
    <property type="protein sequence ID" value="MCA9398026.1"/>
    <property type="molecule type" value="Genomic_DNA"/>
</dbReference>
<gene>
    <name evidence="4" type="ORF">KC573_04305</name>
</gene>
<keyword evidence="3" id="KW-1133">Transmembrane helix</keyword>
<keyword evidence="1" id="KW-0488">Methylation</keyword>
<dbReference type="SUPFAM" id="SSF54523">
    <property type="entry name" value="Pili subunits"/>
    <property type="match status" value="1"/>
</dbReference>